<dbReference type="PANTHER" id="PTHR24092:SF150">
    <property type="entry name" value="PHOSPHOLIPID-TRANSPORTING ATPASE"/>
    <property type="match status" value="1"/>
</dbReference>
<dbReference type="GO" id="GO:0005886">
    <property type="term" value="C:plasma membrane"/>
    <property type="evidence" value="ECO:0007669"/>
    <property type="project" value="TreeGrafter"/>
</dbReference>
<dbReference type="GO" id="GO:0046872">
    <property type="term" value="F:metal ion binding"/>
    <property type="evidence" value="ECO:0007669"/>
    <property type="project" value="UniProtKB-KW"/>
</dbReference>
<keyword evidence="8" id="KW-1185">Reference proteome</keyword>
<dbReference type="Pfam" id="PF16212">
    <property type="entry name" value="PhoLip_ATPase_C"/>
    <property type="match status" value="1"/>
</dbReference>
<protein>
    <recommendedName>
        <fullName evidence="6">P-type ATPase C-terminal domain-containing protein</fullName>
    </recommendedName>
</protein>
<keyword evidence="2" id="KW-0479">Metal-binding</keyword>
<feature type="transmembrane region" description="Helical" evidence="5">
    <location>
        <begin position="67"/>
        <end position="86"/>
    </location>
</feature>
<keyword evidence="5" id="KW-1133">Transmembrane helix</keyword>
<evidence type="ECO:0000256" key="3">
    <source>
        <dbReference type="ARBA" id="ARBA00022842"/>
    </source>
</evidence>
<evidence type="ECO:0000313" key="7">
    <source>
        <dbReference type="EMBL" id="GHP09957.1"/>
    </source>
</evidence>
<keyword evidence="5" id="KW-0472">Membrane</keyword>
<dbReference type="OrthoDB" id="377733at2759"/>
<organism evidence="7 8">
    <name type="scientific">Pycnococcus provasolii</name>
    <dbReference type="NCBI Taxonomy" id="41880"/>
    <lineage>
        <taxon>Eukaryota</taxon>
        <taxon>Viridiplantae</taxon>
        <taxon>Chlorophyta</taxon>
        <taxon>Pseudoscourfieldiophyceae</taxon>
        <taxon>Pseudoscourfieldiales</taxon>
        <taxon>Pycnococcaceae</taxon>
        <taxon>Pycnococcus</taxon>
    </lineage>
</organism>
<feature type="region of interest" description="Disordered" evidence="4">
    <location>
        <begin position="206"/>
        <end position="243"/>
    </location>
</feature>
<evidence type="ECO:0000256" key="4">
    <source>
        <dbReference type="SAM" id="MobiDB-lite"/>
    </source>
</evidence>
<dbReference type="EMBL" id="BNJQ01000027">
    <property type="protein sequence ID" value="GHP09957.1"/>
    <property type="molecule type" value="Genomic_DNA"/>
</dbReference>
<keyword evidence="5" id="KW-0812">Transmembrane</keyword>
<evidence type="ECO:0000256" key="2">
    <source>
        <dbReference type="ARBA" id="ARBA00022723"/>
    </source>
</evidence>
<dbReference type="GO" id="GO:0140326">
    <property type="term" value="F:ATPase-coupled intramembrane lipid transporter activity"/>
    <property type="evidence" value="ECO:0007669"/>
    <property type="project" value="TreeGrafter"/>
</dbReference>
<evidence type="ECO:0000256" key="1">
    <source>
        <dbReference type="ARBA" id="ARBA00004141"/>
    </source>
</evidence>
<sequence>MTAYTCIVLTVSLQLASIIETWTWIHHYLIWGSVMFWFYFIAIYSIQNPDYIGEAVHLFAIAANSPNFWLLLVLIPIACLLPDFLIRAVRRHLYPADHQIIAEAELAKLSGKGVVGSLTFAEKGQVGQRRMSQVALESNPDRLYGKSGAAANLARKISVDGDDPNSSTAHDLNVLPSPVVGQVQEAPDRHRKPWRPMAIAVEAAQSISRSWSGSRITKDSPKSSPRVSEQDVGVEMASKGGGK</sequence>
<proteinExistence type="predicted"/>
<reference evidence="7" key="1">
    <citation type="submission" date="2020-10" db="EMBL/GenBank/DDBJ databases">
        <title>Unveiling of a novel bifunctional photoreceptor, Dualchrome1, isolated from a cosmopolitan green alga.</title>
        <authorList>
            <person name="Suzuki S."/>
            <person name="Kawachi M."/>
        </authorList>
    </citation>
    <scope>NUCLEOTIDE SEQUENCE</scope>
    <source>
        <strain evidence="7">NIES 2893</strain>
    </source>
</reference>
<comment type="subcellular location">
    <subcellularLocation>
        <location evidence="1">Membrane</location>
        <topology evidence="1">Multi-pass membrane protein</topology>
    </subcellularLocation>
</comment>
<dbReference type="Proteomes" id="UP000660262">
    <property type="component" value="Unassembled WGS sequence"/>
</dbReference>
<keyword evidence="3" id="KW-0460">Magnesium</keyword>
<dbReference type="PANTHER" id="PTHR24092">
    <property type="entry name" value="PROBABLE PHOSPHOLIPID-TRANSPORTING ATPASE"/>
    <property type="match status" value="1"/>
</dbReference>
<evidence type="ECO:0000313" key="8">
    <source>
        <dbReference type="Proteomes" id="UP000660262"/>
    </source>
</evidence>
<gene>
    <name evidence="7" type="ORF">PPROV_000869000</name>
</gene>
<name>A0A830HYB7_9CHLO</name>
<dbReference type="InterPro" id="IPR032630">
    <property type="entry name" value="P_typ_ATPase_c"/>
</dbReference>
<dbReference type="GO" id="GO:0045332">
    <property type="term" value="P:phospholipid translocation"/>
    <property type="evidence" value="ECO:0007669"/>
    <property type="project" value="TreeGrafter"/>
</dbReference>
<feature type="compositionally biased region" description="Polar residues" evidence="4">
    <location>
        <begin position="206"/>
        <end position="215"/>
    </location>
</feature>
<evidence type="ECO:0000256" key="5">
    <source>
        <dbReference type="SAM" id="Phobius"/>
    </source>
</evidence>
<comment type="caution">
    <text evidence="7">The sequence shown here is derived from an EMBL/GenBank/DDBJ whole genome shotgun (WGS) entry which is preliminary data.</text>
</comment>
<feature type="transmembrane region" description="Helical" evidence="5">
    <location>
        <begin position="28"/>
        <end position="47"/>
    </location>
</feature>
<dbReference type="AlphaFoldDB" id="A0A830HYB7"/>
<evidence type="ECO:0000259" key="6">
    <source>
        <dbReference type="Pfam" id="PF16212"/>
    </source>
</evidence>
<feature type="domain" description="P-type ATPase C-terminal" evidence="6">
    <location>
        <begin position="1"/>
        <end position="95"/>
    </location>
</feature>
<accession>A0A830HYB7</accession>